<protein>
    <submittedName>
        <fullName evidence="2">Uncharacterized protein</fullName>
    </submittedName>
</protein>
<reference evidence="2" key="1">
    <citation type="submission" date="2020-11" db="EMBL/GenBank/DDBJ databases">
        <title>Isolation and identification of active actinomycetes.</title>
        <authorList>
            <person name="Sun X."/>
        </authorList>
    </citation>
    <scope>NUCLEOTIDE SEQUENCE</scope>
    <source>
        <strain evidence="2">NEAU-A11</strain>
    </source>
</reference>
<evidence type="ECO:0000256" key="1">
    <source>
        <dbReference type="SAM" id="MobiDB-lite"/>
    </source>
</evidence>
<dbReference type="Proteomes" id="UP000598146">
    <property type="component" value="Unassembled WGS sequence"/>
</dbReference>
<gene>
    <name evidence="2" type="ORF">I4J89_15530</name>
</gene>
<evidence type="ECO:0000313" key="3">
    <source>
        <dbReference type="Proteomes" id="UP000598146"/>
    </source>
</evidence>
<evidence type="ECO:0000313" key="2">
    <source>
        <dbReference type="EMBL" id="MBG0562868.1"/>
    </source>
</evidence>
<sequence>MTEPDVIVERCVVRVVRRGGWSWGPSPRDLPPGLVRALADLIAARYARLAEDGTDVVVTEPVRLVVPVRADALRGSPDRWRVLAESVVEVSGPVTAVPAVGSRHQESTAQADHSVPRPGHRPAPASENHAGRVLPQPAADLAEQAADLAMPVSGAASRRITESEMGAAKAGSLESTAVPAPVALARLLGAIGAEGRLSELLALLPQETLRRYAQALGPAEEAGSTGPRSTSAPRLDPAAPGSQVAAGSEPSPARLPGPPEDSPATTRHRLIAAAELALTASDEPALAAALAGHYGVPPTGSPTSPRVPASRHGSVEVRSALPFLVAAALERIGVLDRAGDALAGAGLDDEAPIFATALAYQCLGPLARGWRRPDTDHHDAAAFTGRPEDEPEPDLVAFARRAATALPLVDAVLGLAVAAGHEPGRALAVTRVAGDHGGGLLLAEVDGAFPVAWAENVDGLLPCWRAAGEPVTVLVGEPVGSAAVREMCASGVPLLAAFPPTRGERWQRLPGRQRLWASEPAAVPPAGFDPEPIAEALDRQMADAAQRAAVPLDGGRALQRTVTLAAGIGLATIAWQLWRDREPTDGPLAAERFGDLSAVVTHTPDEVRVRLPLGRRHADLDRSGLLADVPGVFWLGGRTLRFSGG</sequence>
<dbReference type="EMBL" id="JADQTO010000006">
    <property type="protein sequence ID" value="MBG0562868.1"/>
    <property type="molecule type" value="Genomic_DNA"/>
</dbReference>
<accession>A0A931C9A6</accession>
<keyword evidence="3" id="KW-1185">Reference proteome</keyword>
<dbReference type="RefSeq" id="WP_196414658.1">
    <property type="nucleotide sequence ID" value="NZ_JADQTO010000006.1"/>
</dbReference>
<feature type="region of interest" description="Disordered" evidence="1">
    <location>
        <begin position="97"/>
        <end position="131"/>
    </location>
</feature>
<proteinExistence type="predicted"/>
<name>A0A931C9A6_9ACTN</name>
<organism evidence="2 3">
    <name type="scientific">Actinoplanes aureus</name>
    <dbReference type="NCBI Taxonomy" id="2792083"/>
    <lineage>
        <taxon>Bacteria</taxon>
        <taxon>Bacillati</taxon>
        <taxon>Actinomycetota</taxon>
        <taxon>Actinomycetes</taxon>
        <taxon>Micromonosporales</taxon>
        <taxon>Micromonosporaceae</taxon>
        <taxon>Actinoplanes</taxon>
    </lineage>
</organism>
<comment type="caution">
    <text evidence="2">The sequence shown here is derived from an EMBL/GenBank/DDBJ whole genome shotgun (WGS) entry which is preliminary data.</text>
</comment>
<dbReference type="AlphaFoldDB" id="A0A931C9A6"/>
<feature type="region of interest" description="Disordered" evidence="1">
    <location>
        <begin position="217"/>
        <end position="264"/>
    </location>
</feature>